<dbReference type="Gene3D" id="3.90.70.10">
    <property type="entry name" value="Cysteine proteinases"/>
    <property type="match status" value="2"/>
</dbReference>
<evidence type="ECO:0000313" key="6">
    <source>
        <dbReference type="RefSeq" id="XP_026731855.1"/>
    </source>
</evidence>
<evidence type="ECO:0000256" key="2">
    <source>
        <dbReference type="ARBA" id="ARBA00023157"/>
    </source>
</evidence>
<dbReference type="PROSITE" id="PS00640">
    <property type="entry name" value="THIOL_PROTEASE_ASN"/>
    <property type="match status" value="1"/>
</dbReference>
<dbReference type="SUPFAM" id="SSF54001">
    <property type="entry name" value="Cysteine proteinases"/>
    <property type="match status" value="1"/>
</dbReference>
<keyword evidence="2" id="KW-1015">Disulfide bond</keyword>
<dbReference type="PROSITE" id="PS00639">
    <property type="entry name" value="THIOL_PROTEASE_HIS"/>
    <property type="match status" value="1"/>
</dbReference>
<feature type="signal peptide" evidence="3">
    <location>
        <begin position="1"/>
        <end position="16"/>
    </location>
</feature>
<dbReference type="SMART" id="SM00645">
    <property type="entry name" value="Pept_C1"/>
    <property type="match status" value="1"/>
</dbReference>
<dbReference type="Proteomes" id="UP000322000">
    <property type="component" value="Chromosome 8"/>
</dbReference>
<dbReference type="CDD" id="cd02248">
    <property type="entry name" value="Peptidase_C1A"/>
    <property type="match status" value="1"/>
</dbReference>
<dbReference type="InterPro" id="IPR039417">
    <property type="entry name" value="Peptidase_C1A_papain-like"/>
</dbReference>
<dbReference type="InterPro" id="IPR013128">
    <property type="entry name" value="Peptidase_C1A"/>
</dbReference>
<reference evidence="6" key="1">
    <citation type="submission" date="2025-08" db="UniProtKB">
        <authorList>
            <consortium name="RefSeq"/>
        </authorList>
    </citation>
    <scope>IDENTIFICATION</scope>
</reference>
<protein>
    <submittedName>
        <fullName evidence="6">Cysteine proteinase 15A-like</fullName>
    </submittedName>
</protein>
<dbReference type="OrthoDB" id="190265at2759"/>
<gene>
    <name evidence="6" type="primary">LOC113496735</name>
</gene>
<feature type="chain" id="PRO_5028958406" evidence="3">
    <location>
        <begin position="17"/>
        <end position="229"/>
    </location>
</feature>
<name>A0A7E5VU37_TRINI</name>
<keyword evidence="3" id="KW-0732">Signal</keyword>
<dbReference type="InterPro" id="IPR000668">
    <property type="entry name" value="Peptidase_C1A_C"/>
</dbReference>
<organism evidence="5 6">
    <name type="scientific">Trichoplusia ni</name>
    <name type="common">Cabbage looper</name>
    <dbReference type="NCBI Taxonomy" id="7111"/>
    <lineage>
        <taxon>Eukaryota</taxon>
        <taxon>Metazoa</taxon>
        <taxon>Ecdysozoa</taxon>
        <taxon>Arthropoda</taxon>
        <taxon>Hexapoda</taxon>
        <taxon>Insecta</taxon>
        <taxon>Pterygota</taxon>
        <taxon>Neoptera</taxon>
        <taxon>Endopterygota</taxon>
        <taxon>Lepidoptera</taxon>
        <taxon>Glossata</taxon>
        <taxon>Ditrysia</taxon>
        <taxon>Noctuoidea</taxon>
        <taxon>Noctuidae</taxon>
        <taxon>Plusiinae</taxon>
        <taxon>Trichoplusia</taxon>
    </lineage>
</organism>
<dbReference type="PRINTS" id="PR00705">
    <property type="entry name" value="PAPAIN"/>
</dbReference>
<dbReference type="AlphaFoldDB" id="A0A7E5VU37"/>
<dbReference type="GO" id="GO:0006508">
    <property type="term" value="P:proteolysis"/>
    <property type="evidence" value="ECO:0007669"/>
    <property type="project" value="InterPro"/>
</dbReference>
<evidence type="ECO:0000313" key="5">
    <source>
        <dbReference type="Proteomes" id="UP000322000"/>
    </source>
</evidence>
<accession>A0A7E5VU37</accession>
<comment type="similarity">
    <text evidence="1">Belongs to the peptidase C1 family.</text>
</comment>
<keyword evidence="5" id="KW-1185">Reference proteome</keyword>
<dbReference type="KEGG" id="tnl:113496735"/>
<evidence type="ECO:0000256" key="1">
    <source>
        <dbReference type="ARBA" id="ARBA00008455"/>
    </source>
</evidence>
<dbReference type="GO" id="GO:0008234">
    <property type="term" value="F:cysteine-type peptidase activity"/>
    <property type="evidence" value="ECO:0007669"/>
    <property type="project" value="InterPro"/>
</dbReference>
<proteinExistence type="inferred from homology"/>
<evidence type="ECO:0000259" key="4">
    <source>
        <dbReference type="SMART" id="SM00645"/>
    </source>
</evidence>
<dbReference type="GeneID" id="113496735"/>
<sequence>MLRVAVFLFFLQEYNCYLVSLPNVSHAVSSLSRPINRGDAPEYFDWRDKHMVSPVKDQGTCAACWAFSTVAAIESHLKIYRNVELTLSEQFLLDCEEYPGGGKRGCKASSIIEVFALHACKSLTLRGDSRFPGFIFLFYFFTAINSASMADYSGGIDEPTPEKCDPKRLNHAVLIVGYNVYVSNTGVHTPYWIIKNSWGLGFGDHGFYYLVRGRNACGIASDVSFPYVE</sequence>
<evidence type="ECO:0000256" key="3">
    <source>
        <dbReference type="SAM" id="SignalP"/>
    </source>
</evidence>
<feature type="domain" description="Peptidase C1A papain C-terminal" evidence="4">
    <location>
        <begin position="40"/>
        <end position="227"/>
    </location>
</feature>
<dbReference type="InterPro" id="IPR025660">
    <property type="entry name" value="Pept_his_AS"/>
</dbReference>
<dbReference type="InterPro" id="IPR038765">
    <property type="entry name" value="Papain-like_cys_pep_sf"/>
</dbReference>
<dbReference type="RefSeq" id="XP_026731855.1">
    <property type="nucleotide sequence ID" value="XM_026876054.1"/>
</dbReference>
<dbReference type="PANTHER" id="PTHR12411">
    <property type="entry name" value="CYSTEINE PROTEASE FAMILY C1-RELATED"/>
    <property type="match status" value="1"/>
</dbReference>
<dbReference type="InterPro" id="IPR025661">
    <property type="entry name" value="Pept_asp_AS"/>
</dbReference>
<dbReference type="Pfam" id="PF00112">
    <property type="entry name" value="Peptidase_C1"/>
    <property type="match status" value="2"/>
</dbReference>
<dbReference type="InParanoid" id="A0A7E5VU37"/>